<proteinExistence type="predicted"/>
<accession>A0A4Y2DFC6</accession>
<name>A0A4Y2DFC6_ARAVE</name>
<comment type="caution">
    <text evidence="1">The sequence shown here is derived from an EMBL/GenBank/DDBJ whole genome shotgun (WGS) entry which is preliminary data.</text>
</comment>
<dbReference type="Proteomes" id="UP000499080">
    <property type="component" value="Unassembled WGS sequence"/>
</dbReference>
<dbReference type="EMBL" id="BGPR01000349">
    <property type="protein sequence ID" value="GBM14817.1"/>
    <property type="molecule type" value="Genomic_DNA"/>
</dbReference>
<keyword evidence="2" id="KW-1185">Reference proteome</keyword>
<evidence type="ECO:0000313" key="2">
    <source>
        <dbReference type="Proteomes" id="UP000499080"/>
    </source>
</evidence>
<dbReference type="AlphaFoldDB" id="A0A4Y2DFC6"/>
<gene>
    <name evidence="1" type="ORF">AVEN_255879_1</name>
</gene>
<organism evidence="1 2">
    <name type="scientific">Araneus ventricosus</name>
    <name type="common">Orbweaver spider</name>
    <name type="synonym">Epeira ventricosa</name>
    <dbReference type="NCBI Taxonomy" id="182803"/>
    <lineage>
        <taxon>Eukaryota</taxon>
        <taxon>Metazoa</taxon>
        <taxon>Ecdysozoa</taxon>
        <taxon>Arthropoda</taxon>
        <taxon>Chelicerata</taxon>
        <taxon>Arachnida</taxon>
        <taxon>Araneae</taxon>
        <taxon>Araneomorphae</taxon>
        <taxon>Entelegynae</taxon>
        <taxon>Araneoidea</taxon>
        <taxon>Araneidae</taxon>
        <taxon>Araneus</taxon>
    </lineage>
</organism>
<reference evidence="1 2" key="1">
    <citation type="journal article" date="2019" name="Sci. Rep.">
        <title>Orb-weaving spider Araneus ventricosus genome elucidates the spidroin gene catalogue.</title>
        <authorList>
            <person name="Kono N."/>
            <person name="Nakamura H."/>
            <person name="Ohtoshi R."/>
            <person name="Moran D.A.P."/>
            <person name="Shinohara A."/>
            <person name="Yoshida Y."/>
            <person name="Fujiwara M."/>
            <person name="Mori M."/>
            <person name="Tomita M."/>
            <person name="Arakawa K."/>
        </authorList>
    </citation>
    <scope>NUCLEOTIDE SEQUENCE [LARGE SCALE GENOMIC DNA]</scope>
</reference>
<sequence length="139" mass="15935">MARFVHTLSYGEETMPFDLLTLMKSIKAKKKKSGKAKERSPFDFVVSFQNMARFVHTLSYSEETMPFDLLTLMKSIEAKRKVENQRKGLPRLSPNIHNMACLTLTSSYSEESHFHPLSPSSLTDLQARSQYYISNYSGT</sequence>
<protein>
    <submittedName>
        <fullName evidence="1">Uncharacterized protein</fullName>
    </submittedName>
</protein>
<evidence type="ECO:0000313" key="1">
    <source>
        <dbReference type="EMBL" id="GBM14817.1"/>
    </source>
</evidence>